<dbReference type="InterPro" id="IPR036582">
    <property type="entry name" value="Mao_N_sf"/>
</dbReference>
<dbReference type="Proteomes" id="UP001177943">
    <property type="component" value="Chromosome"/>
</dbReference>
<accession>A0AA95I8W7</accession>
<dbReference type="KEGG" id="pwn:QNH46_05505"/>
<sequence>MKILKSKYYILFIVLAMLTGVFAWPQGNLQAAKASDSFIQEIEKQYTTIRDEFRGQYDADLKQIQGDFEQFLQKSREDQSTLEKLLDDDLAYLTQLLKEDHKQLQAAYGKQSGYQSKLQQYERAINPHYSSGPLWKYNKESDKSYSSSIHWKFNNEINPNYSSSLMWKYSNNVNPSYSSSIMWKYANTMNPSYSSSLMWKLKNESNPSYSSSTMWKYERGGMSLTAAKEQMATIFANARKDLQASRDQSVGEMNKLKASTESSIIALRNSSAEKLLQQRASSLAEISSIRERNFGKGITTDKLQISFDKIRVIVDGELMSFEQPPVMKNGSTLVPMRAIFERLGATLKWNAQTQSVAATKDDTRIELTLGSKAAKKNGQVMNLDVPGQLVGSHTMVPIRFISESLGAAVKWDNATQTVYITTTAAESGDIMPSETEEAVPGTGSDSTTTE</sequence>
<dbReference type="EMBL" id="CP126084">
    <property type="protein sequence ID" value="WHX50122.1"/>
    <property type="molecule type" value="Genomic_DNA"/>
</dbReference>
<organism evidence="3 4">
    <name type="scientific">Paenibacillus woosongensis</name>
    <dbReference type="NCBI Taxonomy" id="307580"/>
    <lineage>
        <taxon>Bacteria</taxon>
        <taxon>Bacillati</taxon>
        <taxon>Bacillota</taxon>
        <taxon>Bacilli</taxon>
        <taxon>Bacillales</taxon>
        <taxon>Paenibacillaceae</taxon>
        <taxon>Paenibacillus</taxon>
    </lineage>
</organism>
<feature type="region of interest" description="Disordered" evidence="1">
    <location>
        <begin position="427"/>
        <end position="450"/>
    </location>
</feature>
<feature type="domain" description="Copper amine oxidase-like N-terminal" evidence="2">
    <location>
        <begin position="314"/>
        <end position="420"/>
    </location>
</feature>
<dbReference type="Pfam" id="PF07833">
    <property type="entry name" value="Cu_amine_oxidN1"/>
    <property type="match status" value="1"/>
</dbReference>
<evidence type="ECO:0000256" key="1">
    <source>
        <dbReference type="SAM" id="MobiDB-lite"/>
    </source>
</evidence>
<evidence type="ECO:0000259" key="2">
    <source>
        <dbReference type="Pfam" id="PF07833"/>
    </source>
</evidence>
<gene>
    <name evidence="3" type="ORF">QNH46_05505</name>
</gene>
<dbReference type="RefSeq" id="WP_283927228.1">
    <property type="nucleotide sequence ID" value="NZ_CP126084.1"/>
</dbReference>
<evidence type="ECO:0000313" key="4">
    <source>
        <dbReference type="Proteomes" id="UP001177943"/>
    </source>
</evidence>
<dbReference type="AlphaFoldDB" id="A0AA95I8W7"/>
<name>A0AA95I8W7_9BACL</name>
<dbReference type="SUPFAM" id="SSF55383">
    <property type="entry name" value="Copper amine oxidase, domain N"/>
    <property type="match status" value="1"/>
</dbReference>
<proteinExistence type="predicted"/>
<protein>
    <submittedName>
        <fullName evidence="3">Copper amine oxidase N-terminal domain-containing protein</fullName>
    </submittedName>
</protein>
<dbReference type="InterPro" id="IPR012854">
    <property type="entry name" value="Cu_amine_oxidase-like_N"/>
</dbReference>
<reference evidence="3" key="1">
    <citation type="submission" date="2023-05" db="EMBL/GenBank/DDBJ databases">
        <title>Comparative genomics of Bacillaceae isolates and their secondary metabolite potential.</title>
        <authorList>
            <person name="Song L."/>
            <person name="Nielsen L.J."/>
            <person name="Mohite O."/>
            <person name="Xu X."/>
            <person name="Weber T."/>
            <person name="Kovacs A.T."/>
        </authorList>
    </citation>
    <scope>NUCLEOTIDE SEQUENCE</scope>
    <source>
        <strain evidence="3">B2_4</strain>
    </source>
</reference>
<dbReference type="Gene3D" id="3.30.457.10">
    <property type="entry name" value="Copper amine oxidase-like, N-terminal domain"/>
    <property type="match status" value="1"/>
</dbReference>
<evidence type="ECO:0000313" key="3">
    <source>
        <dbReference type="EMBL" id="WHX50122.1"/>
    </source>
</evidence>